<reference evidence="3 4" key="1">
    <citation type="submission" date="2019-07" db="EMBL/GenBank/DDBJ databases">
        <title>Genome sequencing for Formosa sp. PS13.</title>
        <authorList>
            <person name="Park S.-J."/>
        </authorList>
    </citation>
    <scope>NUCLEOTIDE SEQUENCE [LARGE SCALE GENOMIC DNA]</scope>
    <source>
        <strain evidence="3 4">PS13</strain>
    </source>
</reference>
<dbReference type="GO" id="GO:0016787">
    <property type="term" value="F:hydrolase activity"/>
    <property type="evidence" value="ECO:0007669"/>
    <property type="project" value="UniProtKB-KW"/>
</dbReference>
<keyword evidence="3" id="KW-0378">Hydrolase</keyword>
<dbReference type="Pfam" id="PF12146">
    <property type="entry name" value="Hydrolase_4"/>
    <property type="match status" value="1"/>
</dbReference>
<protein>
    <submittedName>
        <fullName evidence="3">Alpha/beta hydrolase</fullName>
    </submittedName>
</protein>
<proteinExistence type="predicted"/>
<dbReference type="Proteomes" id="UP000319209">
    <property type="component" value="Chromosome"/>
</dbReference>
<evidence type="ECO:0000259" key="2">
    <source>
        <dbReference type="Pfam" id="PF12146"/>
    </source>
</evidence>
<keyword evidence="1" id="KW-0472">Membrane</keyword>
<keyword evidence="4" id="KW-1185">Reference proteome</keyword>
<name>A0A516GT46_9FLAO</name>
<evidence type="ECO:0000256" key="1">
    <source>
        <dbReference type="SAM" id="Phobius"/>
    </source>
</evidence>
<evidence type="ECO:0000313" key="3">
    <source>
        <dbReference type="EMBL" id="QDO94678.1"/>
    </source>
</evidence>
<dbReference type="InterPro" id="IPR029058">
    <property type="entry name" value="AB_hydrolase_fold"/>
</dbReference>
<evidence type="ECO:0000313" key="4">
    <source>
        <dbReference type="Proteomes" id="UP000319209"/>
    </source>
</evidence>
<dbReference type="PANTHER" id="PTHR12277:SF81">
    <property type="entry name" value="PROTEIN ABHD13"/>
    <property type="match status" value="1"/>
</dbReference>
<keyword evidence="1" id="KW-1133">Transmembrane helix</keyword>
<dbReference type="EMBL" id="CP041637">
    <property type="protein sequence ID" value="QDO94678.1"/>
    <property type="molecule type" value="Genomic_DNA"/>
</dbReference>
<feature type="transmembrane region" description="Helical" evidence="1">
    <location>
        <begin position="35"/>
        <end position="55"/>
    </location>
</feature>
<feature type="domain" description="Serine aminopeptidase S33" evidence="2">
    <location>
        <begin position="111"/>
        <end position="216"/>
    </location>
</feature>
<sequence>MYLQSYVLTHATTHSLDRYLPYEINFVQMKKILKIIGWTFLILILIGIGIGTYFYQTNPMIKAIVNNDESKLYYFPTKEMANMDDIDYSESILNIEDSIKIYTYEFKATGNKKANIFLVHGAGGNVSSYKSLIKPLIENGFGVYALDWRGYGKSTGIPNYKGVMKDTEIAFQDFIRKTTKDSLKTIVYGLSLGGQMAVKITKDNQNRVNLLVLDGTVESAQSLAIDYAPVEYLKEKAEESPEDFNQDYVAVRDIAYIKNIPKLIIHSRIDRDIPFFRGKNVFDSAREPKEFWETETDHIMTLRDLTDEAIEKITNKIR</sequence>
<organism evidence="3 4">
    <name type="scientific">Formosa sediminum</name>
    <dbReference type="NCBI Taxonomy" id="2594004"/>
    <lineage>
        <taxon>Bacteria</taxon>
        <taxon>Pseudomonadati</taxon>
        <taxon>Bacteroidota</taxon>
        <taxon>Flavobacteriia</taxon>
        <taxon>Flavobacteriales</taxon>
        <taxon>Flavobacteriaceae</taxon>
        <taxon>Formosa</taxon>
    </lineage>
</organism>
<dbReference type="Gene3D" id="3.40.50.1820">
    <property type="entry name" value="alpha/beta hydrolase"/>
    <property type="match status" value="1"/>
</dbReference>
<gene>
    <name evidence="3" type="ORF">FNB79_12145</name>
</gene>
<dbReference type="OrthoDB" id="9791538at2"/>
<dbReference type="AlphaFoldDB" id="A0A516GT46"/>
<dbReference type="SUPFAM" id="SSF53474">
    <property type="entry name" value="alpha/beta-Hydrolases"/>
    <property type="match status" value="1"/>
</dbReference>
<dbReference type="PANTHER" id="PTHR12277">
    <property type="entry name" value="ALPHA/BETA HYDROLASE DOMAIN-CONTAINING PROTEIN"/>
    <property type="match status" value="1"/>
</dbReference>
<accession>A0A516GT46</accession>
<dbReference type="InterPro" id="IPR022742">
    <property type="entry name" value="Hydrolase_4"/>
</dbReference>
<dbReference type="KEGG" id="fop:FNB79_12145"/>
<keyword evidence="1" id="KW-0812">Transmembrane</keyword>